<dbReference type="Proteomes" id="UP001259832">
    <property type="component" value="Unassembled WGS sequence"/>
</dbReference>
<name>A0AAD9GC92_9STRA</name>
<accession>A0AAD9GC92</accession>
<protein>
    <submittedName>
        <fullName evidence="1">Uncharacterized protein</fullName>
    </submittedName>
</protein>
<comment type="caution">
    <text evidence="1">The sequence shown here is derived from an EMBL/GenBank/DDBJ whole genome shotgun (WGS) entry which is preliminary data.</text>
</comment>
<organism evidence="1 2">
    <name type="scientific">Phytophthora citrophthora</name>
    <dbReference type="NCBI Taxonomy" id="4793"/>
    <lineage>
        <taxon>Eukaryota</taxon>
        <taxon>Sar</taxon>
        <taxon>Stramenopiles</taxon>
        <taxon>Oomycota</taxon>
        <taxon>Peronosporomycetes</taxon>
        <taxon>Peronosporales</taxon>
        <taxon>Peronosporaceae</taxon>
        <taxon>Phytophthora</taxon>
    </lineage>
</organism>
<evidence type="ECO:0000313" key="2">
    <source>
        <dbReference type="Proteomes" id="UP001259832"/>
    </source>
</evidence>
<sequence length="82" mass="9236">MNKGEVNFLFGVELKEHDSVNAESELKSKLTELGLFRPVSNGGGLTSETFIFHEESLPMIHELVCGIRYAYHPPKMRKTPTT</sequence>
<reference evidence="1" key="1">
    <citation type="submission" date="2023-08" db="EMBL/GenBank/DDBJ databases">
        <title>Reference Genome Resource for the Citrus Pathogen Phytophthora citrophthora.</title>
        <authorList>
            <person name="Moller H."/>
            <person name="Coetzee B."/>
            <person name="Rose L.J."/>
            <person name="Van Niekerk J.M."/>
        </authorList>
    </citation>
    <scope>NUCLEOTIDE SEQUENCE</scope>
    <source>
        <strain evidence="1">STE-U-9442</strain>
    </source>
</reference>
<evidence type="ECO:0000313" key="1">
    <source>
        <dbReference type="EMBL" id="KAK1935682.1"/>
    </source>
</evidence>
<keyword evidence="2" id="KW-1185">Reference proteome</keyword>
<gene>
    <name evidence="1" type="ORF">P3T76_010377</name>
</gene>
<dbReference type="AlphaFoldDB" id="A0AAD9GC92"/>
<dbReference type="EMBL" id="JASMQC010000022">
    <property type="protein sequence ID" value="KAK1935682.1"/>
    <property type="molecule type" value="Genomic_DNA"/>
</dbReference>
<proteinExistence type="predicted"/>